<evidence type="ECO:0000259" key="1">
    <source>
        <dbReference type="PROSITE" id="PS51186"/>
    </source>
</evidence>
<protein>
    <submittedName>
        <fullName evidence="2">GNAT family N-acetyltransferase</fullName>
    </submittedName>
</protein>
<keyword evidence="3" id="KW-1185">Reference proteome</keyword>
<dbReference type="EMBL" id="JAKIKU010000003">
    <property type="protein sequence ID" value="MCL1044973.1"/>
    <property type="molecule type" value="Genomic_DNA"/>
</dbReference>
<accession>A0ABT0KM94</accession>
<dbReference type="InterPro" id="IPR051908">
    <property type="entry name" value="Ribosomal_N-acetyltransferase"/>
</dbReference>
<dbReference type="PANTHER" id="PTHR43441">
    <property type="entry name" value="RIBOSOMAL-PROTEIN-SERINE ACETYLTRANSFERASE"/>
    <property type="match status" value="1"/>
</dbReference>
<evidence type="ECO:0000313" key="2">
    <source>
        <dbReference type="EMBL" id="MCL1044973.1"/>
    </source>
</evidence>
<evidence type="ECO:0000313" key="3">
    <source>
        <dbReference type="Proteomes" id="UP001202134"/>
    </source>
</evidence>
<dbReference type="SUPFAM" id="SSF55729">
    <property type="entry name" value="Acyl-CoA N-acyltransferases (Nat)"/>
    <property type="match status" value="1"/>
</dbReference>
<dbReference type="PROSITE" id="PS51186">
    <property type="entry name" value="GNAT"/>
    <property type="match status" value="1"/>
</dbReference>
<name>A0ABT0KM94_9GAMM</name>
<dbReference type="InterPro" id="IPR000182">
    <property type="entry name" value="GNAT_dom"/>
</dbReference>
<comment type="caution">
    <text evidence="2">The sequence shown here is derived from an EMBL/GenBank/DDBJ whole genome shotgun (WGS) entry which is preliminary data.</text>
</comment>
<dbReference type="Gene3D" id="3.40.630.30">
    <property type="match status" value="1"/>
</dbReference>
<dbReference type="InterPro" id="IPR016181">
    <property type="entry name" value="Acyl_CoA_acyltransferase"/>
</dbReference>
<organism evidence="2 3">
    <name type="scientific">Shewanella electrodiphila</name>
    <dbReference type="NCBI Taxonomy" id="934143"/>
    <lineage>
        <taxon>Bacteria</taxon>
        <taxon>Pseudomonadati</taxon>
        <taxon>Pseudomonadota</taxon>
        <taxon>Gammaproteobacteria</taxon>
        <taxon>Alteromonadales</taxon>
        <taxon>Shewanellaceae</taxon>
        <taxon>Shewanella</taxon>
    </lineage>
</organism>
<dbReference type="RefSeq" id="WP_248955189.1">
    <property type="nucleotide sequence ID" value="NZ_JAKIKU010000003.1"/>
</dbReference>
<reference evidence="2 3" key="1">
    <citation type="submission" date="2022-01" db="EMBL/GenBank/DDBJ databases">
        <title>Whole genome-based taxonomy of the Shewanellaceae.</title>
        <authorList>
            <person name="Martin-Rodriguez A.J."/>
        </authorList>
    </citation>
    <scope>NUCLEOTIDE SEQUENCE [LARGE SCALE GENOMIC DNA]</scope>
    <source>
        <strain evidence="2 3">DSM 24955</strain>
    </source>
</reference>
<sequence>MPKKYYKIVSEQHDYLAKWLVWPPLATSEAFFLSCIEKARLEYSQGKGMVCAMIYQGELVGNVALMNIDNDLKVGEICYWISQTYQGKGIITRSVSKMIDVSFTEFDLDKIRIKACVENTPSRQVCERLNMLLEGITPKHENLHGIMVAHAVYGLSKKEQ</sequence>
<dbReference type="Proteomes" id="UP001202134">
    <property type="component" value="Unassembled WGS sequence"/>
</dbReference>
<feature type="domain" description="N-acetyltransferase" evidence="1">
    <location>
        <begin position="6"/>
        <end position="152"/>
    </location>
</feature>
<gene>
    <name evidence="2" type="ORF">L2737_06470</name>
</gene>
<dbReference type="PANTHER" id="PTHR43441:SF11">
    <property type="entry name" value="RIBOSOMAL-PROTEIN-SERINE ACETYLTRANSFERASE"/>
    <property type="match status" value="1"/>
</dbReference>
<dbReference type="Pfam" id="PF13302">
    <property type="entry name" value="Acetyltransf_3"/>
    <property type="match status" value="1"/>
</dbReference>
<proteinExistence type="predicted"/>